<dbReference type="EMBL" id="AQGW01000019">
    <property type="protein sequence ID" value="MBE0382772.1"/>
    <property type="molecule type" value="Genomic_DNA"/>
</dbReference>
<reference evidence="1 2" key="1">
    <citation type="submission" date="2015-06" db="EMBL/GenBank/DDBJ databases">
        <title>Genome sequence of Pseudoalteromonas carrageenovora.</title>
        <authorList>
            <person name="Xie B.-B."/>
            <person name="Rong J.-C."/>
            <person name="Qin Q.-L."/>
            <person name="Zhang Y.-Z."/>
        </authorList>
    </citation>
    <scope>NUCLEOTIDE SEQUENCE [LARGE SCALE GENOMIC DNA]</scope>
    <source>
        <strain evidence="1 2">IAM 12662</strain>
    </source>
</reference>
<accession>A0ABR9EQD9</accession>
<dbReference type="Proteomes" id="UP000615003">
    <property type="component" value="Unassembled WGS sequence"/>
</dbReference>
<sequence length="41" mass="4814">MVVFTYLQSHVCNQGVAWPALKVLYSLAQFNHSDYYKYNNT</sequence>
<protein>
    <recommendedName>
        <fullName evidence="3">Transposase</fullName>
    </recommendedName>
</protein>
<gene>
    <name evidence="1" type="ORF">PCARR_a3604</name>
</gene>
<proteinExistence type="predicted"/>
<keyword evidence="2" id="KW-1185">Reference proteome</keyword>
<organism evidence="1 2">
    <name type="scientific">Pseudoalteromonas carrageenovora IAM 12662</name>
    <dbReference type="NCBI Taxonomy" id="1314868"/>
    <lineage>
        <taxon>Bacteria</taxon>
        <taxon>Pseudomonadati</taxon>
        <taxon>Pseudomonadota</taxon>
        <taxon>Gammaproteobacteria</taxon>
        <taxon>Alteromonadales</taxon>
        <taxon>Pseudoalteromonadaceae</taxon>
        <taxon>Pseudoalteromonas</taxon>
    </lineage>
</organism>
<comment type="caution">
    <text evidence="1">The sequence shown here is derived from an EMBL/GenBank/DDBJ whole genome shotgun (WGS) entry which is preliminary data.</text>
</comment>
<evidence type="ECO:0000313" key="2">
    <source>
        <dbReference type="Proteomes" id="UP000615003"/>
    </source>
</evidence>
<name>A0ABR9EQD9_PSEVC</name>
<evidence type="ECO:0000313" key="1">
    <source>
        <dbReference type="EMBL" id="MBE0382772.1"/>
    </source>
</evidence>
<evidence type="ECO:0008006" key="3">
    <source>
        <dbReference type="Google" id="ProtNLM"/>
    </source>
</evidence>